<evidence type="ECO:0000313" key="1">
    <source>
        <dbReference type="EMBL" id="ELT92354.1"/>
    </source>
</evidence>
<dbReference type="EMBL" id="KB310159">
    <property type="protein sequence ID" value="ELT92354.1"/>
    <property type="molecule type" value="Genomic_DNA"/>
</dbReference>
<keyword evidence="3" id="KW-1185">Reference proteome</keyword>
<dbReference type="EMBL" id="AMQN01002837">
    <property type="status" value="NOT_ANNOTATED_CDS"/>
    <property type="molecule type" value="Genomic_DNA"/>
</dbReference>
<proteinExistence type="predicted"/>
<evidence type="ECO:0008006" key="4">
    <source>
        <dbReference type="Google" id="ProtNLM"/>
    </source>
</evidence>
<reference evidence="1 3" key="2">
    <citation type="journal article" date="2013" name="Nature">
        <title>Insights into bilaterian evolution from three spiralian genomes.</title>
        <authorList>
            <person name="Simakov O."/>
            <person name="Marletaz F."/>
            <person name="Cho S.J."/>
            <person name="Edsinger-Gonzales E."/>
            <person name="Havlak P."/>
            <person name="Hellsten U."/>
            <person name="Kuo D.H."/>
            <person name="Larsson T."/>
            <person name="Lv J."/>
            <person name="Arendt D."/>
            <person name="Savage R."/>
            <person name="Osoegawa K."/>
            <person name="de Jong P."/>
            <person name="Grimwood J."/>
            <person name="Chapman J.A."/>
            <person name="Shapiro H."/>
            <person name="Aerts A."/>
            <person name="Otillar R.P."/>
            <person name="Terry A.Y."/>
            <person name="Boore J.L."/>
            <person name="Grigoriev I.V."/>
            <person name="Lindberg D.R."/>
            <person name="Seaver E.C."/>
            <person name="Weisblat D.A."/>
            <person name="Putnam N.H."/>
            <person name="Rokhsar D.S."/>
        </authorList>
    </citation>
    <scope>NUCLEOTIDE SEQUENCE</scope>
    <source>
        <strain evidence="1 3">I ESC-2004</strain>
    </source>
</reference>
<reference evidence="3" key="1">
    <citation type="submission" date="2012-12" db="EMBL/GenBank/DDBJ databases">
        <authorList>
            <person name="Hellsten U."/>
            <person name="Grimwood J."/>
            <person name="Chapman J.A."/>
            <person name="Shapiro H."/>
            <person name="Aerts A."/>
            <person name="Otillar R.P."/>
            <person name="Terry A.Y."/>
            <person name="Boore J.L."/>
            <person name="Simakov O."/>
            <person name="Marletaz F."/>
            <person name="Cho S.-J."/>
            <person name="Edsinger-Gonzales E."/>
            <person name="Havlak P."/>
            <person name="Kuo D.-H."/>
            <person name="Larsson T."/>
            <person name="Lv J."/>
            <person name="Arendt D."/>
            <person name="Savage R."/>
            <person name="Osoegawa K."/>
            <person name="de Jong P."/>
            <person name="Lindberg D.R."/>
            <person name="Seaver E.C."/>
            <person name="Weisblat D.A."/>
            <person name="Putnam N.H."/>
            <person name="Grigoriev I.V."/>
            <person name="Rokhsar D.S."/>
        </authorList>
    </citation>
    <scope>NUCLEOTIDE SEQUENCE</scope>
    <source>
        <strain evidence="3">I ESC-2004</strain>
    </source>
</reference>
<gene>
    <name evidence="1" type="ORF">CAPTEDRAFT_191232</name>
</gene>
<evidence type="ECO:0000313" key="2">
    <source>
        <dbReference type="EnsemblMetazoa" id="CapteP191232"/>
    </source>
</evidence>
<name>R7TF42_CAPTE</name>
<dbReference type="HOGENOM" id="CLU_1994786_0_0_1"/>
<dbReference type="AlphaFoldDB" id="R7TF42"/>
<dbReference type="Proteomes" id="UP000014760">
    <property type="component" value="Unassembled WGS sequence"/>
</dbReference>
<dbReference type="EnsemblMetazoa" id="CapteT191232">
    <property type="protein sequence ID" value="CapteP191232"/>
    <property type="gene ID" value="CapteG191232"/>
</dbReference>
<protein>
    <recommendedName>
        <fullName evidence="4">Apple domain-containing protein</fullName>
    </recommendedName>
</protein>
<organism evidence="1">
    <name type="scientific">Capitella teleta</name>
    <name type="common">Polychaete worm</name>
    <dbReference type="NCBI Taxonomy" id="283909"/>
    <lineage>
        <taxon>Eukaryota</taxon>
        <taxon>Metazoa</taxon>
        <taxon>Spiralia</taxon>
        <taxon>Lophotrochozoa</taxon>
        <taxon>Annelida</taxon>
        <taxon>Polychaeta</taxon>
        <taxon>Sedentaria</taxon>
        <taxon>Scolecida</taxon>
        <taxon>Capitellidae</taxon>
        <taxon>Capitella</taxon>
    </lineage>
</organism>
<evidence type="ECO:0000313" key="3">
    <source>
        <dbReference type="Proteomes" id="UP000014760"/>
    </source>
</evidence>
<sequence>MTSNFFIGFCHRECKLSINIGSDSNGLHGGFLSNRKANATGPNVIKDCKVECEKLTNCRGIQISFSDMTCRVQTTNPNVYDFCQNKPNCHFNYPCSRETAECAVYEMGEMKMCFLSEEPFPWLKD</sequence>
<reference evidence="2" key="3">
    <citation type="submission" date="2015-06" db="UniProtKB">
        <authorList>
            <consortium name="EnsemblMetazoa"/>
        </authorList>
    </citation>
    <scope>IDENTIFICATION</scope>
</reference>
<accession>R7TF42</accession>